<name>A0A1X7VSN6_AMPQE</name>
<dbReference type="EnsemblMetazoa" id="Aqu2.1.42894_001">
    <property type="protein sequence ID" value="Aqu2.1.42894_001"/>
    <property type="gene ID" value="Aqu2.1.42894"/>
</dbReference>
<keyword evidence="1" id="KW-0812">Transmembrane</keyword>
<accession>A0A1X7VSN6</accession>
<evidence type="ECO:0000313" key="2">
    <source>
        <dbReference type="EnsemblMetazoa" id="Aqu2.1.42894_001"/>
    </source>
</evidence>
<feature type="transmembrane region" description="Helical" evidence="1">
    <location>
        <begin position="64"/>
        <end position="84"/>
    </location>
</feature>
<reference evidence="2" key="1">
    <citation type="submission" date="2017-05" db="UniProtKB">
        <authorList>
            <consortium name="EnsemblMetazoa"/>
        </authorList>
    </citation>
    <scope>IDENTIFICATION</scope>
</reference>
<keyword evidence="1" id="KW-1133">Transmembrane helix</keyword>
<dbReference type="AlphaFoldDB" id="A0A1X7VSN6"/>
<sequence length="95" mass="10833">MIKKFATSVIDVTQVNSRDITVEEENEDEFPLESLTEELIVDLACSEAEDGCGDERDDDEPLMFLVNLVIVLCLLKKLAFSVAMNHQLMTQQRLW</sequence>
<evidence type="ECO:0000256" key="1">
    <source>
        <dbReference type="SAM" id="Phobius"/>
    </source>
</evidence>
<proteinExistence type="predicted"/>
<protein>
    <submittedName>
        <fullName evidence="2">Uncharacterized protein</fullName>
    </submittedName>
</protein>
<keyword evidence="1" id="KW-0472">Membrane</keyword>
<organism evidence="2">
    <name type="scientific">Amphimedon queenslandica</name>
    <name type="common">Sponge</name>
    <dbReference type="NCBI Taxonomy" id="400682"/>
    <lineage>
        <taxon>Eukaryota</taxon>
        <taxon>Metazoa</taxon>
        <taxon>Porifera</taxon>
        <taxon>Demospongiae</taxon>
        <taxon>Heteroscleromorpha</taxon>
        <taxon>Haplosclerida</taxon>
        <taxon>Niphatidae</taxon>
        <taxon>Amphimedon</taxon>
    </lineage>
</organism>
<dbReference type="InParanoid" id="A0A1X7VSN6"/>